<evidence type="ECO:0000313" key="2">
    <source>
        <dbReference type="EMBL" id="WCO67290.1"/>
    </source>
</evidence>
<keyword evidence="3" id="KW-1185">Reference proteome</keyword>
<evidence type="ECO:0000256" key="1">
    <source>
        <dbReference type="SAM" id="SignalP"/>
    </source>
</evidence>
<evidence type="ECO:0008006" key="4">
    <source>
        <dbReference type="Google" id="ProtNLM"/>
    </source>
</evidence>
<dbReference type="EMBL" id="CP116942">
    <property type="protein sequence ID" value="WCO67290.1"/>
    <property type="molecule type" value="Genomic_DNA"/>
</dbReference>
<dbReference type="KEGG" id="ima:PO878_00960"/>
<proteinExistence type="predicted"/>
<dbReference type="RefSeq" id="WP_272736812.1">
    <property type="nucleotide sequence ID" value="NZ_CP116942.1"/>
</dbReference>
<evidence type="ECO:0000313" key="3">
    <source>
        <dbReference type="Proteomes" id="UP001216390"/>
    </source>
</evidence>
<name>A0AAE9Y619_9ACTN</name>
<dbReference type="AlphaFoldDB" id="A0AAE9Y619"/>
<dbReference type="Proteomes" id="UP001216390">
    <property type="component" value="Chromosome"/>
</dbReference>
<dbReference type="PROSITE" id="PS51257">
    <property type="entry name" value="PROKAR_LIPOPROTEIN"/>
    <property type="match status" value="1"/>
</dbReference>
<feature type="chain" id="PRO_5042109990" description="Lipoprotein" evidence="1">
    <location>
        <begin position="22"/>
        <end position="158"/>
    </location>
</feature>
<feature type="signal peptide" evidence="1">
    <location>
        <begin position="1"/>
        <end position="21"/>
    </location>
</feature>
<organism evidence="2 3">
    <name type="scientific">Iamia majanohamensis</name>
    <dbReference type="NCBI Taxonomy" id="467976"/>
    <lineage>
        <taxon>Bacteria</taxon>
        <taxon>Bacillati</taxon>
        <taxon>Actinomycetota</taxon>
        <taxon>Acidimicrobiia</taxon>
        <taxon>Acidimicrobiales</taxon>
        <taxon>Iamiaceae</taxon>
        <taxon>Iamia</taxon>
    </lineage>
</organism>
<gene>
    <name evidence="2" type="ORF">PO878_00960</name>
</gene>
<sequence>MSRPGPHAPVAALATALGLLALTVACTKSAPAPTPESYAAAADRVCEQTDERLVELEEDRLVGLAEQRSEEPGAPVDPRPDRWVRSEVVPAYEDMAGRLRGIRPPDGDATYLAGIYEDLAHRIEILRLTPGGGRDVVRADKDLRSRFASYGMEVCGTV</sequence>
<accession>A0AAE9Y619</accession>
<reference evidence="2" key="1">
    <citation type="submission" date="2023-01" db="EMBL/GenBank/DDBJ databases">
        <title>The diversity of Class Acidimicrobiia in South China Sea sediment environments and the proposal of Iamia marina sp. nov., a novel species of the genus Iamia.</title>
        <authorList>
            <person name="He Y."/>
            <person name="Tian X."/>
        </authorList>
    </citation>
    <scope>NUCLEOTIDE SEQUENCE</scope>
    <source>
        <strain evidence="2">DSM 19957</strain>
    </source>
</reference>
<protein>
    <recommendedName>
        <fullName evidence="4">Lipoprotein</fullName>
    </recommendedName>
</protein>
<keyword evidence="1" id="KW-0732">Signal</keyword>